<dbReference type="KEGG" id="tva:4751346"/>
<dbReference type="VEuPathDB" id="TrichDB:TVAGG3_0795520"/>
<dbReference type="VEuPathDB" id="TrichDB:TVAG_336110"/>
<evidence type="ECO:0000313" key="2">
    <source>
        <dbReference type="Proteomes" id="UP000001542"/>
    </source>
</evidence>
<reference evidence="1" key="2">
    <citation type="journal article" date="2007" name="Science">
        <title>Draft genome sequence of the sexually transmitted pathogen Trichomonas vaginalis.</title>
        <authorList>
            <person name="Carlton J.M."/>
            <person name="Hirt R.P."/>
            <person name="Silva J.C."/>
            <person name="Delcher A.L."/>
            <person name="Schatz M."/>
            <person name="Zhao Q."/>
            <person name="Wortman J.R."/>
            <person name="Bidwell S.L."/>
            <person name="Alsmark U.C.M."/>
            <person name="Besteiro S."/>
            <person name="Sicheritz-Ponten T."/>
            <person name="Noel C.J."/>
            <person name="Dacks J.B."/>
            <person name="Foster P.G."/>
            <person name="Simillion C."/>
            <person name="Van de Peer Y."/>
            <person name="Miranda-Saavedra D."/>
            <person name="Barton G.J."/>
            <person name="Westrop G.D."/>
            <person name="Mueller S."/>
            <person name="Dessi D."/>
            <person name="Fiori P.L."/>
            <person name="Ren Q."/>
            <person name="Paulsen I."/>
            <person name="Zhang H."/>
            <person name="Bastida-Corcuera F.D."/>
            <person name="Simoes-Barbosa A."/>
            <person name="Brown M.T."/>
            <person name="Hayes R.D."/>
            <person name="Mukherjee M."/>
            <person name="Okumura C.Y."/>
            <person name="Schneider R."/>
            <person name="Smith A.J."/>
            <person name="Vanacova S."/>
            <person name="Villalvazo M."/>
            <person name="Haas B.J."/>
            <person name="Pertea M."/>
            <person name="Feldblyum T.V."/>
            <person name="Utterback T.R."/>
            <person name="Shu C.L."/>
            <person name="Osoegawa K."/>
            <person name="de Jong P.J."/>
            <person name="Hrdy I."/>
            <person name="Horvathova L."/>
            <person name="Zubacova Z."/>
            <person name="Dolezal P."/>
            <person name="Malik S.B."/>
            <person name="Logsdon J.M. Jr."/>
            <person name="Henze K."/>
            <person name="Gupta A."/>
            <person name="Wang C.C."/>
            <person name="Dunne R.L."/>
            <person name="Upcroft J.A."/>
            <person name="Upcroft P."/>
            <person name="White O."/>
            <person name="Salzberg S.L."/>
            <person name="Tang P."/>
            <person name="Chiu C.-H."/>
            <person name="Lee Y.-S."/>
            <person name="Embley T.M."/>
            <person name="Coombs G.H."/>
            <person name="Mottram J.C."/>
            <person name="Tachezy J."/>
            <person name="Fraser-Liggett C.M."/>
            <person name="Johnson P.J."/>
        </authorList>
    </citation>
    <scope>NUCLEOTIDE SEQUENCE [LARGE SCALE GENOMIC DNA]</scope>
    <source>
        <strain evidence="1">G3</strain>
    </source>
</reference>
<dbReference type="AlphaFoldDB" id="A2FN97"/>
<organism evidence="1 2">
    <name type="scientific">Trichomonas vaginalis (strain ATCC PRA-98 / G3)</name>
    <dbReference type="NCBI Taxonomy" id="412133"/>
    <lineage>
        <taxon>Eukaryota</taxon>
        <taxon>Metamonada</taxon>
        <taxon>Parabasalia</taxon>
        <taxon>Trichomonadida</taxon>
        <taxon>Trichomonadidae</taxon>
        <taxon>Trichomonas</taxon>
    </lineage>
</organism>
<reference evidence="1" key="1">
    <citation type="submission" date="2006-10" db="EMBL/GenBank/DDBJ databases">
        <authorList>
            <person name="Amadeo P."/>
            <person name="Zhao Q."/>
            <person name="Wortman J."/>
            <person name="Fraser-Liggett C."/>
            <person name="Carlton J."/>
        </authorList>
    </citation>
    <scope>NUCLEOTIDE SEQUENCE</scope>
    <source>
        <strain evidence="1">G3</strain>
    </source>
</reference>
<sequence length="291" mass="33847">MPDDVNAKPFYVLSCKELNYSYFTNDQASTGNSVDNISRELFVYVYDLIDNVLVLDIKSPIDKMQEVIKNVNESLVYEDKIMIQNNEFTEKPNYKNDLFIIKYENKNQIKTMGYSLINMAKEKASGSDKVNQTIRPKRLNSFRDSKYIFVDKDISYFKAIDPADQDRINNATDLKEFASKKWGWKNIIILHLSKDIIEQVSEISTSKHYIIQEKPSDLRGFSDIVFINRTTGSKFFLKMKAKDVTDICNKLSISRDYIKSMNTTRYSVKFCDVDVRFEDQILNSISLVSYS</sequence>
<name>A2FN97_TRIV3</name>
<dbReference type="RefSeq" id="XP_001306555.1">
    <property type="nucleotide sequence ID" value="XM_001306554.1"/>
</dbReference>
<keyword evidence="2" id="KW-1185">Reference proteome</keyword>
<dbReference type="SMR" id="A2FN97"/>
<proteinExistence type="predicted"/>
<protein>
    <submittedName>
        <fullName evidence="1">Uncharacterized protein</fullName>
    </submittedName>
</protein>
<accession>A2FN97</accession>
<dbReference type="Proteomes" id="UP000001542">
    <property type="component" value="Unassembled WGS sequence"/>
</dbReference>
<dbReference type="EMBL" id="DS113901">
    <property type="protein sequence ID" value="EAX93625.1"/>
    <property type="molecule type" value="Genomic_DNA"/>
</dbReference>
<gene>
    <name evidence="1" type="ORF">TVAG_336110</name>
</gene>
<dbReference type="InParanoid" id="A2FN97"/>
<evidence type="ECO:0000313" key="1">
    <source>
        <dbReference type="EMBL" id="EAX93625.1"/>
    </source>
</evidence>